<keyword evidence="1" id="KW-0472">Membrane</keyword>
<evidence type="ECO:0000313" key="2">
    <source>
        <dbReference type="EMBL" id="JAH33521.1"/>
    </source>
</evidence>
<sequence>MMAVSEWAMFLQSCGPKRADSLYFYCLFFVVIKVGRSYIKLSLTA</sequence>
<organism evidence="2">
    <name type="scientific">Anguilla anguilla</name>
    <name type="common">European freshwater eel</name>
    <name type="synonym">Muraena anguilla</name>
    <dbReference type="NCBI Taxonomy" id="7936"/>
    <lineage>
        <taxon>Eukaryota</taxon>
        <taxon>Metazoa</taxon>
        <taxon>Chordata</taxon>
        <taxon>Craniata</taxon>
        <taxon>Vertebrata</taxon>
        <taxon>Euteleostomi</taxon>
        <taxon>Actinopterygii</taxon>
        <taxon>Neopterygii</taxon>
        <taxon>Teleostei</taxon>
        <taxon>Anguilliformes</taxon>
        <taxon>Anguillidae</taxon>
        <taxon>Anguilla</taxon>
    </lineage>
</organism>
<feature type="transmembrane region" description="Helical" evidence="1">
    <location>
        <begin position="21"/>
        <end position="39"/>
    </location>
</feature>
<evidence type="ECO:0000256" key="1">
    <source>
        <dbReference type="SAM" id="Phobius"/>
    </source>
</evidence>
<name>A0A0E9RWK8_ANGAN</name>
<dbReference type="AlphaFoldDB" id="A0A0E9RWK8"/>
<keyword evidence="1" id="KW-1133">Transmembrane helix</keyword>
<reference evidence="2" key="2">
    <citation type="journal article" date="2015" name="Fish Shellfish Immunol.">
        <title>Early steps in the European eel (Anguilla anguilla)-Vibrio vulnificus interaction in the gills: Role of the RtxA13 toxin.</title>
        <authorList>
            <person name="Callol A."/>
            <person name="Pajuelo D."/>
            <person name="Ebbesson L."/>
            <person name="Teles M."/>
            <person name="MacKenzie S."/>
            <person name="Amaro C."/>
        </authorList>
    </citation>
    <scope>NUCLEOTIDE SEQUENCE</scope>
</reference>
<proteinExistence type="predicted"/>
<reference evidence="2" key="1">
    <citation type="submission" date="2014-11" db="EMBL/GenBank/DDBJ databases">
        <authorList>
            <person name="Amaro Gonzalez C."/>
        </authorList>
    </citation>
    <scope>NUCLEOTIDE SEQUENCE</scope>
</reference>
<protein>
    <submittedName>
        <fullName evidence="2">Uncharacterized protein</fullName>
    </submittedName>
</protein>
<keyword evidence="1" id="KW-0812">Transmembrane</keyword>
<dbReference type="EMBL" id="GBXM01075056">
    <property type="protein sequence ID" value="JAH33521.1"/>
    <property type="molecule type" value="Transcribed_RNA"/>
</dbReference>
<accession>A0A0E9RWK8</accession>